<comment type="subcellular location">
    <subcellularLocation>
        <location evidence="1">Endoplasmic reticulum membrane</location>
        <topology evidence="1">Multi-pass membrane protein</topology>
    </subcellularLocation>
</comment>
<comment type="caution">
    <text evidence="8">The sequence shown here is derived from an EMBL/GenBank/DDBJ whole genome shotgun (WGS) entry which is preliminary data.</text>
</comment>
<dbReference type="InterPro" id="IPR024512">
    <property type="entry name" value="Ser_palmitoyltrfase_ssu-like"/>
</dbReference>
<keyword evidence="9" id="KW-1185">Reference proteome</keyword>
<proteinExistence type="predicted"/>
<evidence type="ECO:0000256" key="1">
    <source>
        <dbReference type="ARBA" id="ARBA00004477"/>
    </source>
</evidence>
<feature type="compositionally biased region" description="Polar residues" evidence="6">
    <location>
        <begin position="224"/>
        <end position="235"/>
    </location>
</feature>
<evidence type="ECO:0000313" key="9">
    <source>
        <dbReference type="Proteomes" id="UP000018001"/>
    </source>
</evidence>
<feature type="transmembrane region" description="Helical" evidence="7">
    <location>
        <begin position="357"/>
        <end position="378"/>
    </location>
</feature>
<dbReference type="HOGENOM" id="CLU_642483_0_0_1"/>
<evidence type="ECO:0000256" key="5">
    <source>
        <dbReference type="ARBA" id="ARBA00023136"/>
    </source>
</evidence>
<gene>
    <name evidence="8" type="ORF">PVAR5_6197</name>
</gene>
<keyword evidence="3" id="KW-0256">Endoplasmic reticulum</keyword>
<sequence length="427" mass="47559">MLPQKVRAIVPQRPTMFCREHPSRSPGEPPAFRSQRQIQLYARLKYGRLYVVQVSGDTSEGLWRKERQQQPANLDEHREMPLGDLWLRTTPLERRCDGVAELEDRYSPRQLHEHPFGNLADGSVQGSIARCLPAHPGVVAAPKRSAQSDSPFSSLNFLSISFSLSLLLRTPPLRSPARKVLTDIHLYTILISAAPSSGSLGRASRLQITWNNNPGVRLPPRQYPSITTAKPNQSVGDAGLIRIERAKSPGNSDDRKEGEYYRKRSLSSKPSRSTAMANEGHTCYMHSGPPHSPQIMDELISKYSSTMSASTSCSSVAYSSANTRRNVVQRMLDRARVQYYRYEVTFGLYVMTPGEKLVANTFVLVFLSLLVWALLLYFPTLLYQKLSRLIWLLTGHDEDVGAVLGAIDSGLHPVTSAFPAAITARAS</sequence>
<dbReference type="EMBL" id="BAUL01000202">
    <property type="protein sequence ID" value="GAD97520.1"/>
    <property type="molecule type" value="Genomic_DNA"/>
</dbReference>
<organism evidence="8 9">
    <name type="scientific">Byssochlamys spectabilis (strain No. 5 / NBRC 109023)</name>
    <name type="common">Paecilomyces variotii</name>
    <dbReference type="NCBI Taxonomy" id="1356009"/>
    <lineage>
        <taxon>Eukaryota</taxon>
        <taxon>Fungi</taxon>
        <taxon>Dikarya</taxon>
        <taxon>Ascomycota</taxon>
        <taxon>Pezizomycotina</taxon>
        <taxon>Eurotiomycetes</taxon>
        <taxon>Eurotiomycetidae</taxon>
        <taxon>Eurotiales</taxon>
        <taxon>Thermoascaceae</taxon>
        <taxon>Paecilomyces</taxon>
    </lineage>
</organism>
<dbReference type="AlphaFoldDB" id="V5I384"/>
<dbReference type="Proteomes" id="UP000018001">
    <property type="component" value="Unassembled WGS sequence"/>
</dbReference>
<dbReference type="Pfam" id="PF11779">
    <property type="entry name" value="SPT_ssu-like"/>
    <property type="match status" value="1"/>
</dbReference>
<dbReference type="eggNOG" id="ENOG502SP4D">
    <property type="taxonomic scope" value="Eukaryota"/>
</dbReference>
<accession>V5I384</accession>
<feature type="region of interest" description="Disordered" evidence="6">
    <location>
        <begin position="222"/>
        <end position="275"/>
    </location>
</feature>
<keyword evidence="5 7" id="KW-0472">Membrane</keyword>
<dbReference type="GO" id="GO:0005789">
    <property type="term" value="C:endoplasmic reticulum membrane"/>
    <property type="evidence" value="ECO:0007669"/>
    <property type="project" value="UniProtKB-SubCell"/>
</dbReference>
<evidence type="ECO:0000256" key="3">
    <source>
        <dbReference type="ARBA" id="ARBA00022824"/>
    </source>
</evidence>
<evidence type="ECO:0000256" key="6">
    <source>
        <dbReference type="SAM" id="MobiDB-lite"/>
    </source>
</evidence>
<dbReference type="OrthoDB" id="202672at2759"/>
<evidence type="ECO:0000256" key="2">
    <source>
        <dbReference type="ARBA" id="ARBA00022692"/>
    </source>
</evidence>
<keyword evidence="2 7" id="KW-0812">Transmembrane</keyword>
<dbReference type="InParanoid" id="V5I384"/>
<evidence type="ECO:0000256" key="7">
    <source>
        <dbReference type="SAM" id="Phobius"/>
    </source>
</evidence>
<feature type="compositionally biased region" description="Basic and acidic residues" evidence="6">
    <location>
        <begin position="242"/>
        <end position="262"/>
    </location>
</feature>
<name>V5I384_BYSSN</name>
<reference evidence="9" key="1">
    <citation type="journal article" date="2014" name="Genome Announc.">
        <title>Draft genome sequence of the formaldehyde-resistant fungus Byssochlamys spectabilis No. 5 (anamorph Paecilomyces variotii No. 5) (NBRC109023).</title>
        <authorList>
            <person name="Oka T."/>
            <person name="Ekino K."/>
            <person name="Fukuda K."/>
            <person name="Nomura Y."/>
        </authorList>
    </citation>
    <scope>NUCLEOTIDE SEQUENCE [LARGE SCALE GENOMIC DNA]</scope>
    <source>
        <strain evidence="9">No. 5 / NBRC 109023</strain>
    </source>
</reference>
<evidence type="ECO:0000313" key="8">
    <source>
        <dbReference type="EMBL" id="GAD97520.1"/>
    </source>
</evidence>
<evidence type="ECO:0000256" key="4">
    <source>
        <dbReference type="ARBA" id="ARBA00022989"/>
    </source>
</evidence>
<protein>
    <submittedName>
        <fullName evidence="8">Uncharacterized protein</fullName>
    </submittedName>
</protein>
<keyword evidence="4 7" id="KW-1133">Transmembrane helix</keyword>